<gene>
    <name evidence="6" type="ORF">IWZ03DRAFT_360826</name>
</gene>
<reference evidence="6 7" key="1">
    <citation type="submission" date="2024-04" db="EMBL/GenBank/DDBJ databases">
        <title>Phyllosticta paracitricarpa is synonymous to the EU quarantine fungus P. citricarpa based on phylogenomic analyses.</title>
        <authorList>
            <consortium name="Lawrence Berkeley National Laboratory"/>
            <person name="Van Ingen-Buijs V.A."/>
            <person name="Van Westerhoven A.C."/>
            <person name="Haridas S."/>
            <person name="Skiadas P."/>
            <person name="Martin F."/>
            <person name="Groenewald J.Z."/>
            <person name="Crous P.W."/>
            <person name="Seidl M.F."/>
        </authorList>
    </citation>
    <scope>NUCLEOTIDE SEQUENCE [LARGE SCALE GENOMIC DNA]</scope>
    <source>
        <strain evidence="6 7">CBS 123371</strain>
    </source>
</reference>
<comment type="caution">
    <text evidence="6">The sequence shown here is derived from an EMBL/GenBank/DDBJ whole genome shotgun (WGS) entry which is preliminary data.</text>
</comment>
<keyword evidence="7" id="KW-1185">Reference proteome</keyword>
<organism evidence="6 7">
    <name type="scientific">Phyllosticta citriasiana</name>
    <dbReference type="NCBI Taxonomy" id="595635"/>
    <lineage>
        <taxon>Eukaryota</taxon>
        <taxon>Fungi</taxon>
        <taxon>Dikarya</taxon>
        <taxon>Ascomycota</taxon>
        <taxon>Pezizomycotina</taxon>
        <taxon>Dothideomycetes</taxon>
        <taxon>Dothideomycetes incertae sedis</taxon>
        <taxon>Botryosphaeriales</taxon>
        <taxon>Phyllostictaceae</taxon>
        <taxon>Phyllosticta</taxon>
    </lineage>
</organism>
<dbReference type="PANTHER" id="PTHR31123:SF7">
    <property type="entry name" value="MARVEL DOMAIN-CONTAINING PROTEIN"/>
    <property type="match status" value="1"/>
</dbReference>
<evidence type="ECO:0000256" key="2">
    <source>
        <dbReference type="ARBA" id="ARBA00005587"/>
    </source>
</evidence>
<proteinExistence type="inferred from homology"/>
<name>A0ABR1KMB3_9PEZI</name>
<sequence length="194" mass="20204">MSQQDPKDIETAFDLHSISQHSHHTALAIGATLTTLSTSLMEWRGVTTTNGFIANFLFLAGIGVVVSTQLRDGDTCGEGEAEAEAAADDAGAGLFYAGYGAIITPSFGVMDAYGGADTVEYYNAMGLYMTSINTAHIAIFATVELCTLLLGSSYFAAADGHASGTTALQKAAGAFGFDDADAIGMHARQLLRFP</sequence>
<comment type="similarity">
    <text evidence="2">Belongs to the acetate uptake transporter (AceTr) (TC 2.A.96) family.</text>
</comment>
<evidence type="ECO:0000256" key="5">
    <source>
        <dbReference type="ARBA" id="ARBA00023136"/>
    </source>
</evidence>
<dbReference type="EMBL" id="JBBPHU010000007">
    <property type="protein sequence ID" value="KAK7515680.1"/>
    <property type="molecule type" value="Genomic_DNA"/>
</dbReference>
<evidence type="ECO:0000256" key="3">
    <source>
        <dbReference type="ARBA" id="ARBA00022692"/>
    </source>
</evidence>
<keyword evidence="3" id="KW-0812">Transmembrane</keyword>
<keyword evidence="5" id="KW-0472">Membrane</keyword>
<dbReference type="Pfam" id="PF01184">
    <property type="entry name" value="Gpr1_Fun34_YaaH"/>
    <property type="match status" value="1"/>
</dbReference>
<evidence type="ECO:0000256" key="1">
    <source>
        <dbReference type="ARBA" id="ARBA00004141"/>
    </source>
</evidence>
<dbReference type="PANTHER" id="PTHR31123">
    <property type="entry name" value="ACCUMULATION OF DYADS PROTEIN 2-RELATED"/>
    <property type="match status" value="1"/>
</dbReference>
<evidence type="ECO:0000313" key="6">
    <source>
        <dbReference type="EMBL" id="KAK7515680.1"/>
    </source>
</evidence>
<evidence type="ECO:0000313" key="7">
    <source>
        <dbReference type="Proteomes" id="UP001363622"/>
    </source>
</evidence>
<accession>A0ABR1KMB3</accession>
<dbReference type="InterPro" id="IPR000791">
    <property type="entry name" value="Gpr1/Fun34/SatP-like"/>
</dbReference>
<evidence type="ECO:0000256" key="4">
    <source>
        <dbReference type="ARBA" id="ARBA00022989"/>
    </source>
</evidence>
<dbReference type="Proteomes" id="UP001363622">
    <property type="component" value="Unassembled WGS sequence"/>
</dbReference>
<dbReference type="InterPro" id="IPR051633">
    <property type="entry name" value="AceTr"/>
</dbReference>
<comment type="subcellular location">
    <subcellularLocation>
        <location evidence="1">Membrane</location>
        <topology evidence="1">Multi-pass membrane protein</topology>
    </subcellularLocation>
</comment>
<keyword evidence="4" id="KW-1133">Transmembrane helix</keyword>
<protein>
    <submittedName>
        <fullName evidence="6">Uncharacterized protein</fullName>
    </submittedName>
</protein>